<feature type="non-terminal residue" evidence="10">
    <location>
        <position position="1"/>
    </location>
</feature>
<evidence type="ECO:0000256" key="2">
    <source>
        <dbReference type="ARBA" id="ARBA00004584"/>
    </source>
</evidence>
<evidence type="ECO:0000256" key="8">
    <source>
        <dbReference type="SAM" id="Coils"/>
    </source>
</evidence>
<keyword evidence="5" id="KW-0158">Chromosome</keyword>
<gene>
    <name evidence="10" type="primary">CENPQ</name>
</gene>
<evidence type="ECO:0000256" key="1">
    <source>
        <dbReference type="ARBA" id="ARBA00004123"/>
    </source>
</evidence>
<protein>
    <recommendedName>
        <fullName evidence="4">Centromere protein Q</fullName>
    </recommendedName>
</protein>
<dbReference type="PANTHER" id="PTHR31345">
    <property type="entry name" value="CENTROMERE PROTEIN Q"/>
    <property type="match status" value="1"/>
</dbReference>
<evidence type="ECO:0000256" key="6">
    <source>
        <dbReference type="ARBA" id="ARBA00023242"/>
    </source>
</evidence>
<dbReference type="InterPro" id="IPR025212">
    <property type="entry name" value="CAD_CENP-Q"/>
</dbReference>
<evidence type="ECO:0000256" key="7">
    <source>
        <dbReference type="ARBA" id="ARBA00023328"/>
    </source>
</evidence>
<name>A0ABM0RUF0_GALVR</name>
<comment type="similarity">
    <text evidence="3">Belongs to the CENP-Q/OKP1 family.</text>
</comment>
<evidence type="ECO:0000256" key="4">
    <source>
        <dbReference type="ARBA" id="ARBA00016397"/>
    </source>
</evidence>
<reference evidence="10" key="1">
    <citation type="submission" date="2025-08" db="UniProtKB">
        <authorList>
            <consortium name="RefSeq"/>
        </authorList>
    </citation>
    <scope>IDENTIFICATION</scope>
</reference>
<keyword evidence="9" id="KW-1185">Reference proteome</keyword>
<evidence type="ECO:0000313" key="10">
    <source>
        <dbReference type="RefSeq" id="XP_008584241.1"/>
    </source>
</evidence>
<accession>A0ABM0RUF0</accession>
<proteinExistence type="inferred from homology"/>
<dbReference type="Proteomes" id="UP000694923">
    <property type="component" value="Unplaced"/>
</dbReference>
<dbReference type="PANTHER" id="PTHR31345:SF3">
    <property type="entry name" value="CENTROMERE PROTEIN Q"/>
    <property type="match status" value="1"/>
</dbReference>
<keyword evidence="8" id="KW-0175">Coiled coil</keyword>
<evidence type="ECO:0000256" key="3">
    <source>
        <dbReference type="ARBA" id="ARBA00008191"/>
    </source>
</evidence>
<keyword evidence="6" id="KW-0539">Nucleus</keyword>
<feature type="coiled-coil region" evidence="8">
    <location>
        <begin position="10"/>
        <end position="44"/>
    </location>
</feature>
<keyword evidence="7" id="KW-0137">Centromere</keyword>
<dbReference type="Pfam" id="PF13094">
    <property type="entry name" value="CENP-Q"/>
    <property type="match status" value="1"/>
</dbReference>
<evidence type="ECO:0000256" key="5">
    <source>
        <dbReference type="ARBA" id="ARBA00022454"/>
    </source>
</evidence>
<dbReference type="RefSeq" id="XP_008584241.1">
    <property type="nucleotide sequence ID" value="XM_008586019.1"/>
</dbReference>
<sequence length="109" mass="12352">EEIHKIVETVEVMTGNIQGLKNKIQILTSEVEEEEEKVKQMLQMDCSGVLSLPELSQNSLRAPTLQKEILTLIPNQNALLKDLDVLHNSSQMKDMLTFIEEAYKKLDAS</sequence>
<evidence type="ECO:0000313" key="9">
    <source>
        <dbReference type="Proteomes" id="UP000694923"/>
    </source>
</evidence>
<organism evidence="9 10">
    <name type="scientific">Galeopterus variegatus</name>
    <name type="common">Malayan flying lemur</name>
    <name type="synonym">Cynocephalus variegatus</name>
    <dbReference type="NCBI Taxonomy" id="482537"/>
    <lineage>
        <taxon>Eukaryota</taxon>
        <taxon>Metazoa</taxon>
        <taxon>Chordata</taxon>
        <taxon>Craniata</taxon>
        <taxon>Vertebrata</taxon>
        <taxon>Euteleostomi</taxon>
        <taxon>Mammalia</taxon>
        <taxon>Eutheria</taxon>
        <taxon>Euarchontoglires</taxon>
        <taxon>Dermoptera</taxon>
        <taxon>Cynocephalidae</taxon>
        <taxon>Galeopterus</taxon>
    </lineage>
</organism>
<comment type="subcellular location">
    <subcellularLocation>
        <location evidence="2">Chromosome</location>
        <location evidence="2">Centromere</location>
    </subcellularLocation>
    <subcellularLocation>
        <location evidence="1">Nucleus</location>
    </subcellularLocation>
</comment>
<dbReference type="GeneID" id="103601590"/>